<protein>
    <submittedName>
        <fullName evidence="1">Putative NADH dehydrogenase</fullName>
    </submittedName>
</protein>
<dbReference type="EMBL" id="HP429375">
    <property type="protein sequence ID" value="ADN29875.1"/>
    <property type="molecule type" value="mRNA"/>
</dbReference>
<reference evidence="1" key="1">
    <citation type="journal article" date="2012" name="Am. J. Trop. Med. Hyg.">
        <title>An insight into the sialotranscriptome of Triatoma matogrossensis, a kissing bug associated with fogo selvagem in South America.</title>
        <authorList>
            <person name="Assumpcao T.C."/>
            <person name="Eaton D.P."/>
            <person name="Pham V.M."/>
            <person name="Francischetti I.M."/>
            <person name="Aoki V."/>
            <person name="Hans-Filho G."/>
            <person name="Rivitti E.A."/>
            <person name="Valenzuela J.G."/>
            <person name="Diaz L.A."/>
            <person name="Ribeiro J.M."/>
        </authorList>
    </citation>
    <scope>NUCLEOTIDE SEQUENCE</scope>
    <source>
        <tissue evidence="1">Salivary gland</tissue>
    </source>
</reference>
<dbReference type="AlphaFoldDB" id="E2J7F7"/>
<dbReference type="GO" id="GO:0005739">
    <property type="term" value="C:mitochondrion"/>
    <property type="evidence" value="ECO:0007669"/>
    <property type="project" value="InterPro"/>
</dbReference>
<dbReference type="Pfam" id="PF08040">
    <property type="entry name" value="NADH_oxidored"/>
    <property type="match status" value="1"/>
</dbReference>
<sequence length="56" mass="6404">MTVLTIKHYILLALPIGALLVGKYLDDQETLRMTRFRDKSALYGRTLGPDEKPSWP</sequence>
<name>E2J7F7_9HEMI</name>
<organism evidence="1">
    <name type="scientific">Triatoma matogrossensis</name>
    <dbReference type="NCBI Taxonomy" id="162370"/>
    <lineage>
        <taxon>Eukaryota</taxon>
        <taxon>Metazoa</taxon>
        <taxon>Ecdysozoa</taxon>
        <taxon>Arthropoda</taxon>
        <taxon>Hexapoda</taxon>
        <taxon>Insecta</taxon>
        <taxon>Pterygota</taxon>
        <taxon>Neoptera</taxon>
        <taxon>Paraneoptera</taxon>
        <taxon>Hemiptera</taxon>
        <taxon>Heteroptera</taxon>
        <taxon>Panheteroptera</taxon>
        <taxon>Cimicomorpha</taxon>
        <taxon>Reduviidae</taxon>
        <taxon>Triatominae</taxon>
        <taxon>Triatoma</taxon>
    </lineage>
</organism>
<dbReference type="InterPro" id="IPR012575">
    <property type="entry name" value="NDUB1"/>
</dbReference>
<evidence type="ECO:0000313" key="1">
    <source>
        <dbReference type="EMBL" id="ADN29875.1"/>
    </source>
</evidence>
<accession>E2J7F7</accession>
<proteinExistence type="evidence at transcript level"/>